<dbReference type="KEGG" id="hpaz:K756_04490"/>
<keyword evidence="2" id="KW-0680">Restriction system</keyword>
<accession>A0A806JBE7</accession>
<feature type="domain" description="Type I restriction modification DNA specificity" evidence="4">
    <location>
        <begin position="95"/>
        <end position="236"/>
    </location>
</feature>
<evidence type="ECO:0000259" key="4">
    <source>
        <dbReference type="Pfam" id="PF01420"/>
    </source>
</evidence>
<evidence type="ECO:0000256" key="3">
    <source>
        <dbReference type="ARBA" id="ARBA00023125"/>
    </source>
</evidence>
<dbReference type="InterPro" id="IPR044946">
    <property type="entry name" value="Restrct_endonuc_typeI_TRD_sf"/>
</dbReference>
<evidence type="ECO:0000256" key="2">
    <source>
        <dbReference type="ARBA" id="ARBA00022747"/>
    </source>
</evidence>
<dbReference type="InterPro" id="IPR000055">
    <property type="entry name" value="Restrct_endonuc_typeI_TRD"/>
</dbReference>
<dbReference type="EMBL" id="CP005384">
    <property type="protein sequence ID" value="AGO16111.1"/>
    <property type="molecule type" value="Genomic_DNA"/>
</dbReference>
<gene>
    <name evidence="5" type="ORF">K756_04490</name>
</gene>
<dbReference type="Proteomes" id="UP000014672">
    <property type="component" value="Chromosome"/>
</dbReference>
<dbReference type="GO" id="GO:0009307">
    <property type="term" value="P:DNA restriction-modification system"/>
    <property type="evidence" value="ECO:0007669"/>
    <property type="project" value="UniProtKB-KW"/>
</dbReference>
<proteinExistence type="inferred from homology"/>
<dbReference type="GO" id="GO:0003677">
    <property type="term" value="F:DNA binding"/>
    <property type="evidence" value="ECO:0007669"/>
    <property type="project" value="UniProtKB-KW"/>
</dbReference>
<keyword evidence="3" id="KW-0238">DNA-binding</keyword>
<dbReference type="AlphaFoldDB" id="A0A806JBE7"/>
<evidence type="ECO:0000256" key="1">
    <source>
        <dbReference type="ARBA" id="ARBA00010923"/>
    </source>
</evidence>
<evidence type="ECO:0000313" key="5">
    <source>
        <dbReference type="EMBL" id="AGO16111.1"/>
    </source>
</evidence>
<comment type="similarity">
    <text evidence="1">Belongs to the type-I restriction system S methylase family.</text>
</comment>
<dbReference type="REBASE" id="71509">
    <property type="entry name" value="S1.Hpa906ORF4500P"/>
</dbReference>
<dbReference type="SUPFAM" id="SSF116734">
    <property type="entry name" value="DNA methylase specificity domain"/>
    <property type="match status" value="1"/>
</dbReference>
<evidence type="ECO:0000313" key="6">
    <source>
        <dbReference type="Proteomes" id="UP000014672"/>
    </source>
</evidence>
<reference evidence="5 6" key="1">
    <citation type="journal article" date="2013" name="PLoS ONE">
        <title>Complete Genome Analysis of a Haemophilus parasuis Serovar 12 Strain from China.</title>
        <authorList>
            <person name="Li Y."/>
            <person name="Kwok A.H."/>
            <person name="Jiang J."/>
            <person name="Zou Y."/>
            <person name="Zheng F."/>
            <person name="Chen P."/>
            <person name="Hou C."/>
            <person name="Leung F.C."/>
            <person name="Jiang P."/>
        </authorList>
    </citation>
    <scope>NUCLEOTIDE SEQUENCE [LARGE SCALE GENOMIC DNA]</scope>
    <source>
        <strain evidence="5 6">ZJ0906</strain>
    </source>
</reference>
<dbReference type="Gene3D" id="3.90.220.20">
    <property type="entry name" value="DNA methylase specificity domains"/>
    <property type="match status" value="1"/>
</dbReference>
<name>A0A806JBE7_GLAPU</name>
<sequence length="273" mass="30769">MWERLQLLFIISSWKKEIPDLGYARHWKIAKEVKLSLPIKPNANSDKLAQIDFDFMENFISQLEAYLLVTGLKDYTLTAAEQQALADFENGKVVWGEYNLEKLFGKSTRGKRLKSADRIAGDLPFVTAGEAETGVSAFIGNQVEIFKANTTTIDMFGSAKYRNYDYGGDDHIAVVHTENLNKYAAIFMTSAIHKSSYTGKFSYARNFYAKDADELNIQLPTSNQQPDYSFMEILISAVQKLVIKDVVRYADSKIAATKQVIDRLIFGANVICP</sequence>
<protein>
    <submittedName>
        <fullName evidence="5">Type IIS restriction enzyme protein</fullName>
    </submittedName>
</protein>
<organism evidence="5 6">
    <name type="scientific">Glaesserella parasuis ZJ0906</name>
    <dbReference type="NCBI Taxonomy" id="1322346"/>
    <lineage>
        <taxon>Bacteria</taxon>
        <taxon>Pseudomonadati</taxon>
        <taxon>Pseudomonadota</taxon>
        <taxon>Gammaproteobacteria</taxon>
        <taxon>Pasteurellales</taxon>
        <taxon>Pasteurellaceae</taxon>
        <taxon>Glaesserella</taxon>
    </lineage>
</organism>
<dbReference type="Pfam" id="PF01420">
    <property type="entry name" value="Methylase_S"/>
    <property type="match status" value="1"/>
</dbReference>